<dbReference type="GO" id="GO:0046081">
    <property type="term" value="P:dUTP catabolic process"/>
    <property type="evidence" value="ECO:0007669"/>
    <property type="project" value="TreeGrafter"/>
</dbReference>
<dbReference type="GO" id="GO:0046076">
    <property type="term" value="P:dTTP catabolic process"/>
    <property type="evidence" value="ECO:0007669"/>
    <property type="project" value="TreeGrafter"/>
</dbReference>
<dbReference type="GO" id="GO:0006950">
    <property type="term" value="P:response to stress"/>
    <property type="evidence" value="ECO:0007669"/>
    <property type="project" value="UniProtKB-ARBA"/>
</dbReference>
<dbReference type="Pfam" id="PF03819">
    <property type="entry name" value="MazG"/>
    <property type="match status" value="1"/>
</dbReference>
<dbReference type="NCBIfam" id="NF007113">
    <property type="entry name" value="PRK09562.1"/>
    <property type="match status" value="1"/>
</dbReference>
<evidence type="ECO:0000313" key="2">
    <source>
        <dbReference type="EMBL" id="NJB97216.1"/>
    </source>
</evidence>
<gene>
    <name evidence="2" type="ORF">GGR89_001522</name>
</gene>
<dbReference type="InterPro" id="IPR004518">
    <property type="entry name" value="MazG-like_dom"/>
</dbReference>
<dbReference type="NCBIfam" id="TIGR00444">
    <property type="entry name" value="mazG"/>
    <property type="match status" value="1"/>
</dbReference>
<dbReference type="Pfam" id="PF01503">
    <property type="entry name" value="PRA-PH"/>
    <property type="match status" value="1"/>
</dbReference>
<name>A0A7X6BCU5_9SPHN</name>
<dbReference type="GO" id="GO:0047693">
    <property type="term" value="F:ATP diphosphatase activity"/>
    <property type="evidence" value="ECO:0007669"/>
    <property type="project" value="UniProtKB-EC"/>
</dbReference>
<evidence type="ECO:0000259" key="1">
    <source>
        <dbReference type="Pfam" id="PF03819"/>
    </source>
</evidence>
<sequence>MTSPTGIDRLVAIMERLRDPERGCEWDVAQTFETIAPYTIEEAYEVADAIERGDIVELKDELGDLLLQVVFHSRIAEEAGQFALADVVTSISDKMERRHPHIFGDVAEGGHHLWEVIKAEERGAKGASSALDGVAIGLPALLRAEKLQKRAARTGFDWPDASGAQAKILEELEEVETATDDAHRAEEVGDLLFAVVNFARKLGVEPEAALRAANGKFERRFKAMEERAGEAFLGLDLEGKEALWQEVKRG</sequence>
<reference evidence="2 3" key="1">
    <citation type="submission" date="2020-03" db="EMBL/GenBank/DDBJ databases">
        <title>Genomic Encyclopedia of Type Strains, Phase IV (KMG-IV): sequencing the most valuable type-strain genomes for metagenomic binning, comparative biology and taxonomic classification.</title>
        <authorList>
            <person name="Goeker M."/>
        </authorList>
    </citation>
    <scope>NUCLEOTIDE SEQUENCE [LARGE SCALE GENOMIC DNA]</scope>
    <source>
        <strain evidence="2 3">DSM 7225</strain>
    </source>
</reference>
<dbReference type="InterPro" id="IPR048011">
    <property type="entry name" value="NTP-PPase_MazG-like_C"/>
</dbReference>
<dbReference type="RefSeq" id="WP_125974407.1">
    <property type="nucleotide sequence ID" value="NZ_BAAADY010000012.1"/>
</dbReference>
<proteinExistence type="predicted"/>
<evidence type="ECO:0000313" key="3">
    <source>
        <dbReference type="Proteomes" id="UP000531251"/>
    </source>
</evidence>
<dbReference type="FunFam" id="1.10.287.1080:FF:000001">
    <property type="entry name" value="Nucleoside triphosphate pyrophosphohydrolase"/>
    <property type="match status" value="1"/>
</dbReference>
<dbReference type="GO" id="GO:0006203">
    <property type="term" value="P:dGTP catabolic process"/>
    <property type="evidence" value="ECO:0007669"/>
    <property type="project" value="TreeGrafter"/>
</dbReference>
<dbReference type="PANTHER" id="PTHR30522">
    <property type="entry name" value="NUCLEOSIDE TRIPHOSPHATE PYROPHOSPHOHYDROLASE"/>
    <property type="match status" value="1"/>
</dbReference>
<dbReference type="EC" id="3.6.1.8" evidence="2"/>
<dbReference type="CDD" id="cd11529">
    <property type="entry name" value="NTP-PPase_MazG_Cterm"/>
    <property type="match status" value="1"/>
</dbReference>
<keyword evidence="3" id="KW-1185">Reference proteome</keyword>
<dbReference type="Proteomes" id="UP000531251">
    <property type="component" value="Unassembled WGS sequence"/>
</dbReference>
<dbReference type="PANTHER" id="PTHR30522:SF0">
    <property type="entry name" value="NUCLEOSIDE TRIPHOSPHATE PYROPHOSPHOHYDROLASE"/>
    <property type="match status" value="1"/>
</dbReference>
<dbReference type="InterPro" id="IPR011551">
    <property type="entry name" value="NTP_PyrPHydrolase_MazG"/>
</dbReference>
<dbReference type="SUPFAM" id="SSF101386">
    <property type="entry name" value="all-alpha NTP pyrophosphatases"/>
    <property type="match status" value="2"/>
</dbReference>
<dbReference type="GO" id="GO:0046052">
    <property type="term" value="P:UTP catabolic process"/>
    <property type="evidence" value="ECO:0007669"/>
    <property type="project" value="TreeGrafter"/>
</dbReference>
<dbReference type="CDD" id="cd11528">
    <property type="entry name" value="NTP-PPase_MazG_Nterm"/>
    <property type="match status" value="1"/>
</dbReference>
<dbReference type="AlphaFoldDB" id="A0A7X6BCU5"/>
<dbReference type="EMBL" id="JAATJB010000003">
    <property type="protein sequence ID" value="NJB97216.1"/>
    <property type="molecule type" value="Genomic_DNA"/>
</dbReference>
<dbReference type="Gene3D" id="1.10.287.1080">
    <property type="entry name" value="MazG-like"/>
    <property type="match status" value="2"/>
</dbReference>
<dbReference type="InterPro" id="IPR048015">
    <property type="entry name" value="NTP-PPase_MazG-like_N"/>
</dbReference>
<dbReference type="GO" id="GO:0046047">
    <property type="term" value="P:TTP catabolic process"/>
    <property type="evidence" value="ECO:0007669"/>
    <property type="project" value="TreeGrafter"/>
</dbReference>
<accession>A0A7X6BCU5</accession>
<organism evidence="2 3">
    <name type="scientific">Sphingomonas trueperi</name>
    <dbReference type="NCBI Taxonomy" id="53317"/>
    <lineage>
        <taxon>Bacteria</taxon>
        <taxon>Pseudomonadati</taxon>
        <taxon>Pseudomonadota</taxon>
        <taxon>Alphaproteobacteria</taxon>
        <taxon>Sphingomonadales</taxon>
        <taxon>Sphingomonadaceae</taxon>
        <taxon>Sphingomonas</taxon>
    </lineage>
</organism>
<protein>
    <submittedName>
        <fullName evidence="2">ATP diphosphatase</fullName>
        <ecNumber evidence="2">3.6.1.8</ecNumber>
    </submittedName>
</protein>
<feature type="domain" description="NTP pyrophosphohydrolase MazG-like" evidence="1">
    <location>
        <begin position="30"/>
        <end position="103"/>
    </location>
</feature>
<dbReference type="InterPro" id="IPR021130">
    <property type="entry name" value="PRib-ATP_PPHydrolase-like"/>
</dbReference>
<dbReference type="GO" id="GO:0046061">
    <property type="term" value="P:dATP catabolic process"/>
    <property type="evidence" value="ECO:0007669"/>
    <property type="project" value="TreeGrafter"/>
</dbReference>
<comment type="caution">
    <text evidence="2">The sequence shown here is derived from an EMBL/GenBank/DDBJ whole genome shotgun (WGS) entry which is preliminary data.</text>
</comment>
<keyword evidence="2" id="KW-0378">Hydrolase</keyword>